<proteinExistence type="evidence at protein level"/>
<dbReference type="SUPFAM" id="SSF51445">
    <property type="entry name" value="(Trans)glycosidases"/>
    <property type="match status" value="1"/>
</dbReference>
<dbReference type="InterPro" id="IPR001223">
    <property type="entry name" value="Glyco_hydro18_cat"/>
</dbReference>
<dbReference type="AlphaFoldDB" id="G1K3S3"/>
<name>G1K3S3_CROVR</name>
<evidence type="ECO:0000256" key="1">
    <source>
        <dbReference type="ARBA" id="ARBA00022801"/>
    </source>
</evidence>
<feature type="domain" description="GH18" evidence="5">
    <location>
        <begin position="1"/>
        <end position="275"/>
    </location>
</feature>
<keyword evidence="2 3" id="KW-0326">Glycosidase</keyword>
<sequence>TLFVEYIGYPLFSGVKFSDVPINPHITKFQFVLSFAVDYTASSPHTSTNGKFNVFWDSSILGPDQISAIKSSHPNVRVAVSLGGASVGSNTVQFQAASVDSWVSNAVTSLTRIIQRYNLDGIDIDYEHFQNTDKNTFAECIGRLITTLKKNGVISFASISPFPSVDEYYLALFNEYKNAINHINYQFKAYDSSTSVDKFLGYYNNAASKYKGGNVLISFSTGPHPGGLPVDKGFFDAATSLKNKGKLHGIAVWTADTSKSSDFRYEEEAQAFLVS</sequence>
<organism evidence="6">
    <name type="scientific">Crocus vernus</name>
    <name type="common">Dutch crocus</name>
    <dbReference type="NCBI Taxonomy" id="87752"/>
    <lineage>
        <taxon>Eukaryota</taxon>
        <taxon>Viridiplantae</taxon>
        <taxon>Streptophyta</taxon>
        <taxon>Embryophyta</taxon>
        <taxon>Tracheophyta</taxon>
        <taxon>Spermatophyta</taxon>
        <taxon>Magnoliopsida</taxon>
        <taxon>Liliopsida</taxon>
        <taxon>Asparagales</taxon>
        <taxon>Iridaceae</taxon>
        <taxon>Crocoideae</taxon>
        <taxon>Croceae</taxon>
        <taxon>Crocus</taxon>
    </lineage>
</organism>
<keyword evidence="1 3" id="KW-0378">Hydrolase</keyword>
<dbReference type="GO" id="GO:0004553">
    <property type="term" value="F:hydrolase activity, hydrolyzing O-glycosyl compounds"/>
    <property type="evidence" value="ECO:0007669"/>
    <property type="project" value="InterPro"/>
</dbReference>
<dbReference type="Pfam" id="PF00704">
    <property type="entry name" value="Glyco_hydro_18"/>
    <property type="match status" value="1"/>
</dbReference>
<evidence type="ECO:0000313" key="6">
    <source>
        <dbReference type="PDB" id="3SIM"/>
    </source>
</evidence>
<evidence type="ECO:0000256" key="2">
    <source>
        <dbReference type="ARBA" id="ARBA00023295"/>
    </source>
</evidence>
<dbReference type="InterPro" id="IPR017853">
    <property type="entry name" value="GH"/>
</dbReference>
<dbReference type="Gene3D" id="3.20.20.80">
    <property type="entry name" value="Glycosidases"/>
    <property type="match status" value="1"/>
</dbReference>
<evidence type="ECO:0000259" key="5">
    <source>
        <dbReference type="PROSITE" id="PS51910"/>
    </source>
</evidence>
<dbReference type="GO" id="GO:0005975">
    <property type="term" value="P:carbohydrate metabolic process"/>
    <property type="evidence" value="ECO:0007669"/>
    <property type="project" value="InterPro"/>
</dbReference>
<evidence type="ECO:0000256" key="3">
    <source>
        <dbReference type="RuleBase" id="RU000489"/>
    </source>
</evidence>
<dbReference type="PROSITE" id="PS51910">
    <property type="entry name" value="GH18_2"/>
    <property type="match status" value="1"/>
</dbReference>
<dbReference type="InterPro" id="IPR001579">
    <property type="entry name" value="Glyco_hydro_18_chit_AS"/>
</dbReference>
<keyword evidence="6 7" id="KW-0002">3D-structure</keyword>
<dbReference type="PROSITE" id="PS01095">
    <property type="entry name" value="GH18_1"/>
    <property type="match status" value="1"/>
</dbReference>
<dbReference type="PDB" id="3SIM">
    <property type="method" value="X-ray"/>
    <property type="resolution" value="2.10 A"/>
    <property type="chains" value="A/B=1-275"/>
</dbReference>
<protein>
    <submittedName>
        <fullName evidence="6">Protein, Family 18 Chitinase</fullName>
    </submittedName>
</protein>
<dbReference type="SMR" id="G1K3S3"/>
<dbReference type="PRINTS" id="PR00551">
    <property type="entry name" value="2SGLOBULIN"/>
</dbReference>
<dbReference type="InterPro" id="IPR000677">
    <property type="entry name" value="Chitinase-like"/>
</dbReference>
<evidence type="ECO:0000256" key="4">
    <source>
        <dbReference type="RuleBase" id="RU004453"/>
    </source>
</evidence>
<reference evidence="6 7" key="1">
    <citation type="submission" date="2011-06" db="PDB data bank">
        <title>Crystallographic structure analysis of family 18 Chitinase from Crocus vernus.</title>
        <authorList>
            <person name="Akrem A."/>
            <person name="Iqbal S."/>
            <person name="Buck F."/>
            <person name="Negm A."/>
            <person name="Perbandt M."/>
            <person name="Betzel C."/>
        </authorList>
    </citation>
    <scope>X-RAY CRYSTALLOGRAPHY (2.10 ANGSTROMS)</scope>
</reference>
<dbReference type="PDBsum" id="3SIM"/>
<dbReference type="PANTHER" id="PTHR46476">
    <property type="entry name" value="CHITINASE 2-LIKE"/>
    <property type="match status" value="1"/>
</dbReference>
<comment type="similarity">
    <text evidence="4">Belongs to the glycosyl hydrolase 18 family.</text>
</comment>
<dbReference type="PANTHER" id="PTHR46476:SF13">
    <property type="entry name" value="2, PUTATIVE, EXPRESSED-RELATED"/>
    <property type="match status" value="1"/>
</dbReference>
<accession>G1K3S3</accession>
<evidence type="ECO:0007829" key="7">
    <source>
        <dbReference type="PDB" id="3SIM"/>
    </source>
</evidence>
<dbReference type="EvolutionaryTrace" id="G1K3S3"/>